<feature type="transmembrane region" description="Helical" evidence="1">
    <location>
        <begin position="149"/>
        <end position="169"/>
    </location>
</feature>
<gene>
    <name evidence="2" type="ORF">Tco_1004389</name>
</gene>
<organism evidence="2 3">
    <name type="scientific">Tanacetum coccineum</name>
    <dbReference type="NCBI Taxonomy" id="301880"/>
    <lineage>
        <taxon>Eukaryota</taxon>
        <taxon>Viridiplantae</taxon>
        <taxon>Streptophyta</taxon>
        <taxon>Embryophyta</taxon>
        <taxon>Tracheophyta</taxon>
        <taxon>Spermatophyta</taxon>
        <taxon>Magnoliopsida</taxon>
        <taxon>eudicotyledons</taxon>
        <taxon>Gunneridae</taxon>
        <taxon>Pentapetalae</taxon>
        <taxon>asterids</taxon>
        <taxon>campanulids</taxon>
        <taxon>Asterales</taxon>
        <taxon>Asteraceae</taxon>
        <taxon>Asteroideae</taxon>
        <taxon>Anthemideae</taxon>
        <taxon>Anthemidinae</taxon>
        <taxon>Tanacetum</taxon>
    </lineage>
</organism>
<sequence length="170" mass="19056">MGRVVIAEDSGLPLMHCMRWESDHHKIHQGDDGVTGGVLLLPTITVLECNVRTVRPADVLHQLYMRVDFVTDCIYSMVRSSSLPSFCLSFLLDVLYQYLFPTRLLFWRCALVVGLGKLYLLFAEYILLGVFVSGVYLSFPPAPSDRSSVVANTLWSWIVPGLFPVGLLFG</sequence>
<reference evidence="2" key="1">
    <citation type="journal article" date="2022" name="Int. J. Mol. Sci.">
        <title>Draft Genome of Tanacetum Coccineum: Genomic Comparison of Closely Related Tanacetum-Family Plants.</title>
        <authorList>
            <person name="Yamashiro T."/>
            <person name="Shiraishi A."/>
            <person name="Nakayama K."/>
            <person name="Satake H."/>
        </authorList>
    </citation>
    <scope>NUCLEOTIDE SEQUENCE</scope>
</reference>
<accession>A0ABQ5FBS0</accession>
<reference evidence="2" key="2">
    <citation type="submission" date="2022-01" db="EMBL/GenBank/DDBJ databases">
        <authorList>
            <person name="Yamashiro T."/>
            <person name="Shiraishi A."/>
            <person name="Satake H."/>
            <person name="Nakayama K."/>
        </authorList>
    </citation>
    <scope>NUCLEOTIDE SEQUENCE</scope>
</reference>
<evidence type="ECO:0000256" key="1">
    <source>
        <dbReference type="SAM" id="Phobius"/>
    </source>
</evidence>
<name>A0ABQ5FBS0_9ASTR</name>
<comment type="caution">
    <text evidence="2">The sequence shown here is derived from an EMBL/GenBank/DDBJ whole genome shotgun (WGS) entry which is preliminary data.</text>
</comment>
<keyword evidence="3" id="KW-1185">Reference proteome</keyword>
<keyword evidence="1" id="KW-1133">Transmembrane helix</keyword>
<evidence type="ECO:0000313" key="3">
    <source>
        <dbReference type="Proteomes" id="UP001151760"/>
    </source>
</evidence>
<evidence type="ECO:0000313" key="2">
    <source>
        <dbReference type="EMBL" id="GJT60856.1"/>
    </source>
</evidence>
<proteinExistence type="predicted"/>
<keyword evidence="1" id="KW-0812">Transmembrane</keyword>
<dbReference type="EMBL" id="BQNB010017236">
    <property type="protein sequence ID" value="GJT60856.1"/>
    <property type="molecule type" value="Genomic_DNA"/>
</dbReference>
<feature type="transmembrane region" description="Helical" evidence="1">
    <location>
        <begin position="118"/>
        <end position="137"/>
    </location>
</feature>
<keyword evidence="1" id="KW-0472">Membrane</keyword>
<protein>
    <submittedName>
        <fullName evidence="2">Uncharacterized protein</fullName>
    </submittedName>
</protein>
<dbReference type="Proteomes" id="UP001151760">
    <property type="component" value="Unassembled WGS sequence"/>
</dbReference>